<dbReference type="InterPro" id="IPR057727">
    <property type="entry name" value="WCX_dom"/>
</dbReference>
<dbReference type="OrthoDB" id="8555652at2"/>
<dbReference type="GO" id="GO:0003700">
    <property type="term" value="F:DNA-binding transcription factor activity"/>
    <property type="evidence" value="ECO:0007669"/>
    <property type="project" value="InterPro"/>
</dbReference>
<gene>
    <name evidence="5" type="ORF">FOJ82_06220</name>
</gene>
<dbReference type="InterPro" id="IPR036388">
    <property type="entry name" value="WH-like_DNA-bd_sf"/>
</dbReference>
<proteinExistence type="predicted"/>
<dbReference type="SUPFAM" id="SSF46785">
    <property type="entry name" value="Winged helix' DNA-binding domain"/>
    <property type="match status" value="1"/>
</dbReference>
<evidence type="ECO:0000313" key="5">
    <source>
        <dbReference type="EMBL" id="TRY18709.1"/>
    </source>
</evidence>
<keyword evidence="6" id="KW-1185">Reference proteome</keyword>
<dbReference type="Pfam" id="PF25583">
    <property type="entry name" value="WCX"/>
    <property type="match status" value="1"/>
</dbReference>
<evidence type="ECO:0000259" key="4">
    <source>
        <dbReference type="PROSITE" id="PS51000"/>
    </source>
</evidence>
<keyword evidence="1" id="KW-0805">Transcription regulation</keyword>
<protein>
    <submittedName>
        <fullName evidence="5">YafY family transcriptional regulator</fullName>
    </submittedName>
</protein>
<dbReference type="InterPro" id="IPR036390">
    <property type="entry name" value="WH_DNA-bd_sf"/>
</dbReference>
<reference evidence="5 6" key="1">
    <citation type="submission" date="2019-07" db="EMBL/GenBank/DDBJ databases">
        <authorList>
            <person name="Zhou L.-Y."/>
        </authorList>
    </citation>
    <scope>NUCLEOTIDE SEQUENCE [LARGE SCALE GENOMIC DNA]</scope>
    <source>
        <strain evidence="5 6">YIM 101269</strain>
    </source>
</reference>
<dbReference type="Pfam" id="PF08279">
    <property type="entry name" value="HTH_11"/>
    <property type="match status" value="1"/>
</dbReference>
<dbReference type="GO" id="GO:0003677">
    <property type="term" value="F:DNA binding"/>
    <property type="evidence" value="ECO:0007669"/>
    <property type="project" value="UniProtKB-KW"/>
</dbReference>
<dbReference type="EMBL" id="VKKG01000002">
    <property type="protein sequence ID" value="TRY18709.1"/>
    <property type="molecule type" value="Genomic_DNA"/>
</dbReference>
<dbReference type="PROSITE" id="PS51000">
    <property type="entry name" value="HTH_DEOR_2"/>
    <property type="match status" value="1"/>
</dbReference>
<evidence type="ECO:0000256" key="1">
    <source>
        <dbReference type="ARBA" id="ARBA00023015"/>
    </source>
</evidence>
<dbReference type="InterPro" id="IPR051534">
    <property type="entry name" value="CBASS_pafABC_assoc_protein"/>
</dbReference>
<accession>A0A553K1Z0</accession>
<dbReference type="Gene3D" id="1.10.10.10">
    <property type="entry name" value="Winged helix-like DNA-binding domain superfamily/Winged helix DNA-binding domain"/>
    <property type="match status" value="1"/>
</dbReference>
<dbReference type="PANTHER" id="PTHR34580">
    <property type="match status" value="1"/>
</dbReference>
<dbReference type="PROSITE" id="PS00894">
    <property type="entry name" value="HTH_DEOR_1"/>
    <property type="match status" value="1"/>
</dbReference>
<dbReference type="AlphaFoldDB" id="A0A553K1Z0"/>
<dbReference type="InterPro" id="IPR026881">
    <property type="entry name" value="WYL_dom"/>
</dbReference>
<dbReference type="PROSITE" id="PS52050">
    <property type="entry name" value="WYL"/>
    <property type="match status" value="1"/>
</dbReference>
<name>A0A553K1Z0_9ACTN</name>
<comment type="caution">
    <text evidence="5">The sequence shown here is derived from an EMBL/GenBank/DDBJ whole genome shotgun (WGS) entry which is preliminary data.</text>
</comment>
<evidence type="ECO:0000313" key="6">
    <source>
        <dbReference type="Proteomes" id="UP000317638"/>
    </source>
</evidence>
<evidence type="ECO:0000256" key="2">
    <source>
        <dbReference type="ARBA" id="ARBA00023125"/>
    </source>
</evidence>
<dbReference type="InterPro" id="IPR001034">
    <property type="entry name" value="DeoR_HTH"/>
</dbReference>
<dbReference type="Pfam" id="PF13280">
    <property type="entry name" value="WYL"/>
    <property type="match status" value="1"/>
</dbReference>
<dbReference type="Proteomes" id="UP000317638">
    <property type="component" value="Unassembled WGS sequence"/>
</dbReference>
<sequence length="316" mass="35002">MSNPSGRLLELLSLLQARRDWPGDALAQRLEVSPRTVRRDVERLRDLGYPVQTTKGPAGGYRLAPGLDLPPMLFDDDQAVAVAVALQTASTGLAGIQDAALRALATIRQVLPARLRHRVDALQVTALRHSGGAEEVDAEALLHIGAAIRDHETLRFDYAARDGGESMRRGEPYRMVARGSRWYALVWDLDRRDWRTFRVDRMGLRTNGPRFVPRELSDEEVAAHFGAEREQPSWPVTGKVLMHDSARAVSRWLPPHQGSVTPVDEGSCVVELGSWSHGAMVAWLLLFETDFEVIEPEGLNEALADVGARVARASQR</sequence>
<dbReference type="InterPro" id="IPR013196">
    <property type="entry name" value="HTH_11"/>
</dbReference>
<keyword evidence="3" id="KW-0804">Transcription</keyword>
<feature type="domain" description="HTH deoR-type" evidence="4">
    <location>
        <begin position="4"/>
        <end position="59"/>
    </location>
</feature>
<organism evidence="5 6">
    <name type="scientific">Tessaracoccus rhinocerotis</name>
    <dbReference type="NCBI Taxonomy" id="1689449"/>
    <lineage>
        <taxon>Bacteria</taxon>
        <taxon>Bacillati</taxon>
        <taxon>Actinomycetota</taxon>
        <taxon>Actinomycetes</taxon>
        <taxon>Propionibacteriales</taxon>
        <taxon>Propionibacteriaceae</taxon>
        <taxon>Tessaracoccus</taxon>
    </lineage>
</organism>
<dbReference type="InterPro" id="IPR018356">
    <property type="entry name" value="Tscrpt_reg_HTH_DeoR_CS"/>
</dbReference>
<dbReference type="RefSeq" id="WP_143937603.1">
    <property type="nucleotide sequence ID" value="NZ_VKKG01000002.1"/>
</dbReference>
<keyword evidence="2" id="KW-0238">DNA-binding</keyword>
<evidence type="ECO:0000256" key="3">
    <source>
        <dbReference type="ARBA" id="ARBA00023163"/>
    </source>
</evidence>
<dbReference type="PANTHER" id="PTHR34580:SF3">
    <property type="entry name" value="PROTEIN PAFB"/>
    <property type="match status" value="1"/>
</dbReference>